<keyword evidence="5" id="KW-1185">Reference proteome</keyword>
<dbReference type="RefSeq" id="WP_148867098.1">
    <property type="nucleotide sequence ID" value="NZ_VNHO01000012.1"/>
</dbReference>
<evidence type="ECO:0000256" key="2">
    <source>
        <dbReference type="ARBA" id="ARBA00023136"/>
    </source>
</evidence>
<comment type="similarity">
    <text evidence="1">Belongs to the GerABKA family.</text>
</comment>
<evidence type="ECO:0000313" key="4">
    <source>
        <dbReference type="EMBL" id="TYP54270.1"/>
    </source>
</evidence>
<evidence type="ECO:0000313" key="5">
    <source>
        <dbReference type="Proteomes" id="UP000322294"/>
    </source>
</evidence>
<dbReference type="Proteomes" id="UP000322294">
    <property type="component" value="Unassembled WGS sequence"/>
</dbReference>
<feature type="transmembrane region" description="Helical" evidence="3">
    <location>
        <begin position="353"/>
        <end position="374"/>
    </location>
</feature>
<feature type="transmembrane region" description="Helical" evidence="3">
    <location>
        <begin position="285"/>
        <end position="306"/>
    </location>
</feature>
<evidence type="ECO:0000256" key="1">
    <source>
        <dbReference type="ARBA" id="ARBA00005278"/>
    </source>
</evidence>
<dbReference type="GO" id="GO:0016020">
    <property type="term" value="C:membrane"/>
    <property type="evidence" value="ECO:0007669"/>
    <property type="project" value="InterPro"/>
</dbReference>
<feature type="transmembrane region" description="Helical" evidence="3">
    <location>
        <begin position="326"/>
        <end position="346"/>
    </location>
</feature>
<evidence type="ECO:0000256" key="3">
    <source>
        <dbReference type="SAM" id="Phobius"/>
    </source>
</evidence>
<dbReference type="GO" id="GO:0009847">
    <property type="term" value="P:spore germination"/>
    <property type="evidence" value="ECO:0007669"/>
    <property type="project" value="InterPro"/>
</dbReference>
<comment type="caution">
    <text evidence="4">The sequence shown here is derived from an EMBL/GenBank/DDBJ whole genome shotgun (WGS) entry which is preliminary data.</text>
</comment>
<dbReference type="PANTHER" id="PTHR22550">
    <property type="entry name" value="SPORE GERMINATION PROTEIN"/>
    <property type="match status" value="1"/>
</dbReference>
<feature type="transmembrane region" description="Helical" evidence="3">
    <location>
        <begin position="407"/>
        <end position="438"/>
    </location>
</feature>
<dbReference type="PANTHER" id="PTHR22550:SF9">
    <property type="entry name" value="STAGE V SPORULATION PROTEIN AF"/>
    <property type="match status" value="1"/>
</dbReference>
<organism evidence="4 5">
    <name type="scientific">Thermosediminibacter litoriperuensis</name>
    <dbReference type="NCBI Taxonomy" id="291989"/>
    <lineage>
        <taxon>Bacteria</taxon>
        <taxon>Bacillati</taxon>
        <taxon>Bacillota</taxon>
        <taxon>Clostridia</taxon>
        <taxon>Thermosediminibacterales</taxon>
        <taxon>Thermosediminibacteraceae</taxon>
        <taxon>Thermosediminibacter</taxon>
    </lineage>
</organism>
<keyword evidence="3" id="KW-1133">Transmembrane helix</keyword>
<protein>
    <submittedName>
        <fullName evidence="4">Stage V sporulation protein AF</fullName>
    </submittedName>
</protein>
<keyword evidence="3" id="KW-0812">Transmembrane</keyword>
<dbReference type="InterPro" id="IPR050768">
    <property type="entry name" value="UPF0353/GerABKA_families"/>
</dbReference>
<dbReference type="PIRSF" id="PIRSF005690">
    <property type="entry name" value="GerBA"/>
    <property type="match status" value="1"/>
</dbReference>
<proteinExistence type="inferred from homology"/>
<reference evidence="4 5" key="1">
    <citation type="submission" date="2019-07" db="EMBL/GenBank/DDBJ databases">
        <title>Genomic Encyclopedia of Type Strains, Phase I: the one thousand microbial genomes (KMG-I) project.</title>
        <authorList>
            <person name="Kyrpides N."/>
        </authorList>
    </citation>
    <scope>NUCLEOTIDE SEQUENCE [LARGE SCALE GENOMIC DNA]</scope>
    <source>
        <strain evidence="4 5">DSM 16647</strain>
    </source>
</reference>
<dbReference type="InterPro" id="IPR004995">
    <property type="entry name" value="Spore_Ger"/>
</dbReference>
<dbReference type="EMBL" id="VNHO01000012">
    <property type="protein sequence ID" value="TYP54270.1"/>
    <property type="molecule type" value="Genomic_DNA"/>
</dbReference>
<dbReference type="OrthoDB" id="1726708at2"/>
<feature type="transmembrane region" description="Helical" evidence="3">
    <location>
        <begin position="380"/>
        <end position="400"/>
    </location>
</feature>
<name>A0A5S5AQG1_9FIRM</name>
<dbReference type="Pfam" id="PF03323">
    <property type="entry name" value="GerA"/>
    <property type="match status" value="1"/>
</dbReference>
<keyword evidence="2 3" id="KW-0472">Membrane</keyword>
<sequence length="483" mass="54732">MDVCKNLEKNLQYLQEKLGIGQSFDVISRPLIIAGKNASLIFIDGLVKDEVMLRILEPILKIKKEDLRRDVIRTLIQSKIGYIEVESVSTLEEVIDNVLAGPVALLIDGETEAIIIDARQYPSRNPEEPDLERVTRGPRDGLVETVVFNTALIRRRLRDPNLRNEIIKVGARTKTDVVVSYLKDRCDQRLVDKIKSKIKEIKTDDLVMAEKSLEEFIVGSKWNPFPRARFTERPDVVAAHLLEGYVAVIVDTSPSVMILPAYFFNFVQHAEDYYQNPVIGSYIRWVRFMGLLISLILTPLWLVLALNKDALPSWLQFIGLKEPTPIPLFLQFLILELGVDLIRIALIHTPNALATSLGLLGAVMLGQFAVEIGLFSGETILYTAIAAIGTFAIPSIEFAQSIRLFRLIILILTGLFSWYGFLTGIFFMILVLIVYRAFDGTPYMWPLFPLNMEALRSILLRKPIPEVRSEHIIKYVKNGNNIK</sequence>
<accession>A0A5S5AQG1</accession>
<gene>
    <name evidence="4" type="ORF">LZ11_01336</name>
</gene>
<dbReference type="AlphaFoldDB" id="A0A5S5AQG1"/>